<gene>
    <name evidence="1" type="primary">86</name>
    <name evidence="1" type="ORF">FIRECRACKER_86</name>
</gene>
<accession>G8I468</accession>
<name>G8I468_9CAUD</name>
<sequence length="88" mass="10303">MKAALPVVIAVLTVALVYAMLYAYRLREKVARLEKTLAGVEDPMVWLSDEDRRTHARELLERERAAYQEELLHRQLNNPIIEKKEFPL</sequence>
<proteinExistence type="predicted"/>
<reference evidence="1 2" key="1">
    <citation type="journal article" date="2012" name="J. Virol.">
        <title>Complete Genome Sequences of 138 Mycobacteriophages.</title>
        <authorList>
            <consortium name="the Science Education Alliance Phage Hunters Advancing Genomics and Evolutionary Science Program"/>
            <consortium name="the KwaZulu-Natal Research Institute for Tuberculosis and HIV Mycobacterial Genetics Course Students"/>
            <consortium name="the Phage Hunters Integrating Research and Education Program"/>
            <person name="Hatfull G.F."/>
        </authorList>
    </citation>
    <scope>NUCLEOTIDE SEQUENCE [LARGE SCALE GENOMIC DNA]</scope>
</reference>
<organism evidence="1 2">
    <name type="scientific">Mycobacterium phage Firecracker</name>
    <dbReference type="NCBI Taxonomy" id="2922998"/>
    <lineage>
        <taxon>Viruses</taxon>
        <taxon>Duplodnaviria</taxon>
        <taxon>Heunggongvirae</taxon>
        <taxon>Uroviricota</taxon>
        <taxon>Caudoviricetes</taxon>
        <taxon>Corndogvirus</taxon>
        <taxon>Corndogvirus firecracker</taxon>
    </lineage>
</organism>
<dbReference type="GeneID" id="18562284"/>
<evidence type="ECO:0000313" key="2">
    <source>
        <dbReference type="Proteomes" id="UP000005668"/>
    </source>
</evidence>
<keyword evidence="2" id="KW-1185">Reference proteome</keyword>
<dbReference type="RefSeq" id="YP_009014449.1">
    <property type="nucleotide sequence ID" value="NC_023712.1"/>
</dbReference>
<evidence type="ECO:0000313" key="1">
    <source>
        <dbReference type="EMBL" id="AER47512.1"/>
    </source>
</evidence>
<dbReference type="EMBL" id="JN698993">
    <property type="protein sequence ID" value="AER47512.1"/>
    <property type="molecule type" value="Genomic_DNA"/>
</dbReference>
<dbReference type="KEGG" id="vg:18562284"/>
<dbReference type="Proteomes" id="UP000005668">
    <property type="component" value="Segment"/>
</dbReference>
<protein>
    <submittedName>
        <fullName evidence="1">Uncharacterized protein</fullName>
    </submittedName>
</protein>